<comment type="subunit">
    <text evidence="7">The 26S proteasome consists of a 20S proteasome core and two 19S regulatory subunits. The 20S proteasome core is composed of 28 subunits that are arranged in four stacked rings, resulting in a barrel-shaped structure. The two end rings are each formed by seven alpha subunits, and the two central rings are each formed by seven beta subunits. The catalytic chamber with the active sites is on the inside of the barrel.</text>
</comment>
<protein>
    <submittedName>
        <fullName evidence="10">Proteasome subunit alpha type-6, variant 2</fullName>
    </submittedName>
</protein>
<evidence type="ECO:0000256" key="5">
    <source>
        <dbReference type="ARBA" id="ARBA00022942"/>
    </source>
</evidence>
<comment type="function">
    <text evidence="1">The proteasome is a multicatalytic proteinase complex which is characterized by its ability to cleave peptides with Arg, Phe, Tyr, Leu, and Glu adjacent to the leaving group at neutral or slightly basic pH. The proteasome has an ATP-dependent proteolytic activity.</text>
</comment>
<keyword evidence="11" id="KW-1185">Reference proteome</keyword>
<dbReference type="EMBL" id="JABANO010011255">
    <property type="protein sequence ID" value="KAF4743770.1"/>
    <property type="molecule type" value="Genomic_DNA"/>
</dbReference>
<evidence type="ECO:0000256" key="6">
    <source>
        <dbReference type="ARBA" id="ARBA00023242"/>
    </source>
</evidence>
<evidence type="ECO:0000313" key="11">
    <source>
        <dbReference type="Proteomes" id="UP000553632"/>
    </source>
</evidence>
<name>A0A7J6THC7_PEROL</name>
<dbReference type="FunFam" id="3.60.20.10:FF:000055">
    <property type="entry name" value="Proteasome subunit alpha type"/>
    <property type="match status" value="1"/>
</dbReference>
<dbReference type="Pfam" id="PF10584">
    <property type="entry name" value="Proteasome_A_N"/>
    <property type="match status" value="1"/>
</dbReference>
<dbReference type="PROSITE" id="PS50086">
    <property type="entry name" value="TBC_RABGAP"/>
    <property type="match status" value="1"/>
</dbReference>
<reference evidence="10 11" key="1">
    <citation type="submission" date="2020-04" db="EMBL/GenBank/DDBJ databases">
        <title>Perkinsus olseni comparative genomics.</title>
        <authorList>
            <person name="Bogema D.R."/>
        </authorList>
    </citation>
    <scope>NUCLEOTIDE SEQUENCE [LARGE SCALE GENOMIC DNA]</scope>
    <source>
        <strain evidence="10 11">ATCC PRA-207</strain>
    </source>
</reference>
<dbReference type="InterPro" id="IPR050115">
    <property type="entry name" value="Proteasome_alpha"/>
</dbReference>
<evidence type="ECO:0000256" key="8">
    <source>
        <dbReference type="PROSITE-ProRule" id="PRU00808"/>
    </source>
</evidence>
<dbReference type="PROSITE" id="PS00388">
    <property type="entry name" value="PROTEASOME_ALPHA_1"/>
    <property type="match status" value="1"/>
</dbReference>
<dbReference type="SUPFAM" id="SSF56235">
    <property type="entry name" value="N-terminal nucleophile aminohydrolases (Ntn hydrolases)"/>
    <property type="match status" value="1"/>
</dbReference>
<dbReference type="GO" id="GO:0019773">
    <property type="term" value="C:proteasome core complex, alpha-subunit complex"/>
    <property type="evidence" value="ECO:0007669"/>
    <property type="project" value="UniProtKB-UniRule"/>
</dbReference>
<dbReference type="Pfam" id="PF00227">
    <property type="entry name" value="Proteasome"/>
    <property type="match status" value="1"/>
</dbReference>
<dbReference type="InterPro" id="IPR035969">
    <property type="entry name" value="Rab-GAP_TBC_sf"/>
</dbReference>
<dbReference type="GO" id="GO:0006511">
    <property type="term" value="P:ubiquitin-dependent protein catabolic process"/>
    <property type="evidence" value="ECO:0007669"/>
    <property type="project" value="InterPro"/>
</dbReference>
<evidence type="ECO:0000313" key="10">
    <source>
        <dbReference type="EMBL" id="KAF4743770.1"/>
    </source>
</evidence>
<dbReference type="PROSITE" id="PS51475">
    <property type="entry name" value="PROTEASOME_ALPHA_2"/>
    <property type="match status" value="1"/>
</dbReference>
<gene>
    <name evidence="10" type="primary">PSMA6_2</name>
    <name evidence="10" type="ORF">FOZ63_002612</name>
</gene>
<dbReference type="Gene3D" id="3.60.20.10">
    <property type="entry name" value="Glutamine Phosphoribosylpyrophosphate, subunit 1, domain 1"/>
    <property type="match status" value="1"/>
</dbReference>
<dbReference type="InterPro" id="IPR000426">
    <property type="entry name" value="Proteasome_asu_N"/>
</dbReference>
<dbReference type="SMART" id="SM00948">
    <property type="entry name" value="Proteasome_A_N"/>
    <property type="match status" value="1"/>
</dbReference>
<dbReference type="PANTHER" id="PTHR11599">
    <property type="entry name" value="PROTEASOME SUBUNIT ALPHA/BETA"/>
    <property type="match status" value="1"/>
</dbReference>
<organism evidence="10 11">
    <name type="scientific">Perkinsus olseni</name>
    <name type="common">Perkinsus atlanticus</name>
    <dbReference type="NCBI Taxonomy" id="32597"/>
    <lineage>
        <taxon>Eukaryota</taxon>
        <taxon>Sar</taxon>
        <taxon>Alveolata</taxon>
        <taxon>Perkinsozoa</taxon>
        <taxon>Perkinsea</taxon>
        <taxon>Perkinsida</taxon>
        <taxon>Perkinsidae</taxon>
        <taxon>Perkinsus</taxon>
    </lineage>
</organism>
<dbReference type="GO" id="GO:0005634">
    <property type="term" value="C:nucleus"/>
    <property type="evidence" value="ECO:0007669"/>
    <property type="project" value="UniProtKB-SubCell"/>
</dbReference>
<evidence type="ECO:0000256" key="3">
    <source>
        <dbReference type="ARBA" id="ARBA00004496"/>
    </source>
</evidence>
<keyword evidence="5 8" id="KW-0647">Proteasome</keyword>
<comment type="subcellular location">
    <subcellularLocation>
        <location evidence="3">Cytoplasm</location>
    </subcellularLocation>
    <subcellularLocation>
        <location evidence="2">Nucleus</location>
    </subcellularLocation>
</comment>
<dbReference type="Gene3D" id="1.10.472.80">
    <property type="entry name" value="Ypt/Rab-GAP domain of gyp1p, domain 3"/>
    <property type="match status" value="1"/>
</dbReference>
<dbReference type="SUPFAM" id="SSF47923">
    <property type="entry name" value="Ypt/Rab-GAP domain of gyp1p"/>
    <property type="match status" value="1"/>
</dbReference>
<dbReference type="GO" id="GO:0005737">
    <property type="term" value="C:cytoplasm"/>
    <property type="evidence" value="ECO:0007669"/>
    <property type="project" value="UniProtKB-SubCell"/>
</dbReference>
<accession>A0A7J6THC7</accession>
<dbReference type="CDD" id="cd03754">
    <property type="entry name" value="proteasome_alpha_type_6"/>
    <property type="match status" value="1"/>
</dbReference>
<comment type="caution">
    <text evidence="10">The sequence shown here is derived from an EMBL/GenBank/DDBJ whole genome shotgun (WGS) entry which is preliminary data.</text>
</comment>
<feature type="domain" description="Rab-GAP TBC" evidence="9">
    <location>
        <begin position="1"/>
        <end position="27"/>
    </location>
</feature>
<comment type="similarity">
    <text evidence="8">Belongs to the peptidase T1A family.</text>
</comment>
<dbReference type="AlphaFoldDB" id="A0A7J6THC7"/>
<dbReference type="Proteomes" id="UP000553632">
    <property type="component" value="Unassembled WGS sequence"/>
</dbReference>
<keyword evidence="4" id="KW-0963">Cytoplasm</keyword>
<evidence type="ECO:0000256" key="1">
    <source>
        <dbReference type="ARBA" id="ARBA00002000"/>
    </source>
</evidence>
<keyword evidence="6" id="KW-0539">Nucleus</keyword>
<evidence type="ECO:0000256" key="4">
    <source>
        <dbReference type="ARBA" id="ARBA00022490"/>
    </source>
</evidence>
<evidence type="ECO:0000259" key="9">
    <source>
        <dbReference type="PROSITE" id="PS50086"/>
    </source>
</evidence>
<dbReference type="InterPro" id="IPR000195">
    <property type="entry name" value="Rab-GAP-TBC_dom"/>
</dbReference>
<evidence type="ECO:0000256" key="2">
    <source>
        <dbReference type="ARBA" id="ARBA00004123"/>
    </source>
</evidence>
<sequence length="368" mass="40830">MWFLTLYSRPLTTESAALVWDLYLLDKEPVLYAAGIAILDILDERLRDRDFDECLMLLLRDTREIIGGDREAFLDAMNSVVIPDVTYSEIADLEAEFAAPPAMPNDRLFASALDFFGQMSRQSGYDRHITIFSPEGRLYQVEYAFKAVKTSGLTCLALKGQNTVAVVGQKKIPDKLQDGSFTNSIYRITSNLGVVTAGMPADARALVNRARETAAEYEDKNGCEIPCHYLAKKIANLAQVYTQHAYMRPYGVIALFFGIDDEFGPQLLKVDPAGHYVGCKAAAAGTKEQEATNALEKIVRKRMDSGATEGFDETDTIEEAIAALQTVLSTDFKSSDIEVCVMSTRDTRFRKLSPSEIDEHLNAIAEKD</sequence>
<dbReference type="OMA" id="YGYDMPV"/>
<evidence type="ECO:0000256" key="7">
    <source>
        <dbReference type="ARBA" id="ARBA00026071"/>
    </source>
</evidence>
<dbReference type="InterPro" id="IPR029055">
    <property type="entry name" value="Ntn_hydrolases_N"/>
</dbReference>
<dbReference type="InterPro" id="IPR023332">
    <property type="entry name" value="Proteasome_alpha-type"/>
</dbReference>
<dbReference type="InterPro" id="IPR034642">
    <property type="entry name" value="Proteasome_subunit_alpha6"/>
</dbReference>
<dbReference type="InterPro" id="IPR001353">
    <property type="entry name" value="Proteasome_sua/b"/>
</dbReference>
<proteinExistence type="inferred from homology"/>